<protein>
    <submittedName>
        <fullName evidence="1">Uncharacterized protein</fullName>
    </submittedName>
</protein>
<dbReference type="Proteomes" id="UP000887458">
    <property type="component" value="Unassembled WGS sequence"/>
</dbReference>
<sequence length="247" mass="29036">MLSCKKHSNVSDSKSFPIVDNQDEANINNVQPQTDSSCVDNECCLTELLITSLTLRCYYCRDGFLYTVASTNKYVCFSCGIMIPDLSCVVKSIIDKEQDFESWNEKFRNNDQKYLYLEMMEQIFNQLTNLLSAYDVRLLVYATKIARAFHSINEIRKSIYYCRYALRILSFYCLEFVLCNEREKFNKIWNELQSLHEHLIVFEESENYHLYLEDFQRFKMKLDEKGSITGEPIINVSLTGDADDFKK</sequence>
<accession>A0ABQ8JL46</accession>
<comment type="caution">
    <text evidence="1">The sequence shown here is derived from an EMBL/GenBank/DDBJ whole genome shotgun (WGS) entry which is preliminary data.</text>
</comment>
<reference evidence="1 2" key="2">
    <citation type="journal article" date="2022" name="Mol. Biol. Evol.">
        <title>Comparative Genomics Reveals Insights into the Divergent Evolution of Astigmatic Mites and Household Pest Adaptations.</title>
        <authorList>
            <person name="Xiong Q."/>
            <person name="Wan A.T."/>
            <person name="Liu X."/>
            <person name="Fung C.S."/>
            <person name="Xiao X."/>
            <person name="Malainual N."/>
            <person name="Hou J."/>
            <person name="Wang L."/>
            <person name="Wang M."/>
            <person name="Yang K.Y."/>
            <person name="Cui Y."/>
            <person name="Leung E.L."/>
            <person name="Nong W."/>
            <person name="Shin S.K."/>
            <person name="Au S.W."/>
            <person name="Jeong K.Y."/>
            <person name="Chew F.T."/>
            <person name="Hui J.H."/>
            <person name="Leung T.F."/>
            <person name="Tungtrongchitr A."/>
            <person name="Zhong N."/>
            <person name="Liu Z."/>
            <person name="Tsui S.K."/>
        </authorList>
    </citation>
    <scope>NUCLEOTIDE SEQUENCE [LARGE SCALE GENOMIC DNA]</scope>
    <source>
        <strain evidence="1">Derp</strain>
    </source>
</reference>
<gene>
    <name evidence="1" type="ORF">DERP_007729</name>
</gene>
<proteinExistence type="predicted"/>
<evidence type="ECO:0000313" key="1">
    <source>
        <dbReference type="EMBL" id="KAH9423135.1"/>
    </source>
</evidence>
<evidence type="ECO:0000313" key="2">
    <source>
        <dbReference type="Proteomes" id="UP000887458"/>
    </source>
</evidence>
<name>A0ABQ8JL46_DERPT</name>
<organism evidence="1 2">
    <name type="scientific">Dermatophagoides pteronyssinus</name>
    <name type="common">European house dust mite</name>
    <dbReference type="NCBI Taxonomy" id="6956"/>
    <lineage>
        <taxon>Eukaryota</taxon>
        <taxon>Metazoa</taxon>
        <taxon>Ecdysozoa</taxon>
        <taxon>Arthropoda</taxon>
        <taxon>Chelicerata</taxon>
        <taxon>Arachnida</taxon>
        <taxon>Acari</taxon>
        <taxon>Acariformes</taxon>
        <taxon>Sarcoptiformes</taxon>
        <taxon>Astigmata</taxon>
        <taxon>Psoroptidia</taxon>
        <taxon>Analgoidea</taxon>
        <taxon>Pyroglyphidae</taxon>
        <taxon>Dermatophagoidinae</taxon>
        <taxon>Dermatophagoides</taxon>
    </lineage>
</organism>
<dbReference type="EMBL" id="NJHN03000034">
    <property type="protein sequence ID" value="KAH9423135.1"/>
    <property type="molecule type" value="Genomic_DNA"/>
</dbReference>
<reference evidence="1 2" key="1">
    <citation type="journal article" date="2018" name="J. Allergy Clin. Immunol.">
        <title>High-quality assembly of Dermatophagoides pteronyssinus genome and transcriptome reveals a wide range of novel allergens.</title>
        <authorList>
            <person name="Liu X.Y."/>
            <person name="Yang K.Y."/>
            <person name="Wang M.Q."/>
            <person name="Kwok J.S."/>
            <person name="Zeng X."/>
            <person name="Yang Z."/>
            <person name="Xiao X.J."/>
            <person name="Lau C.P."/>
            <person name="Li Y."/>
            <person name="Huang Z.M."/>
            <person name="Ba J.G."/>
            <person name="Yim A.K."/>
            <person name="Ouyang C.Y."/>
            <person name="Ngai S.M."/>
            <person name="Chan T.F."/>
            <person name="Leung E.L."/>
            <person name="Liu L."/>
            <person name="Liu Z.G."/>
            <person name="Tsui S.K."/>
        </authorList>
    </citation>
    <scope>NUCLEOTIDE SEQUENCE [LARGE SCALE GENOMIC DNA]</scope>
    <source>
        <strain evidence="1">Derp</strain>
    </source>
</reference>
<keyword evidence="2" id="KW-1185">Reference proteome</keyword>